<evidence type="ECO:0000256" key="2">
    <source>
        <dbReference type="ARBA" id="ARBA00022729"/>
    </source>
</evidence>
<dbReference type="Pfam" id="PF13458">
    <property type="entry name" value="Peripla_BP_6"/>
    <property type="match status" value="1"/>
</dbReference>
<dbReference type="PANTHER" id="PTHR30483:SF6">
    <property type="entry name" value="PERIPLASMIC BINDING PROTEIN OF ABC TRANSPORTER FOR NATURAL AMINO ACIDS"/>
    <property type="match status" value="1"/>
</dbReference>
<dbReference type="SUPFAM" id="SSF53822">
    <property type="entry name" value="Periplasmic binding protein-like I"/>
    <property type="match status" value="1"/>
</dbReference>
<keyword evidence="3" id="KW-0029">Amino-acid transport</keyword>
<dbReference type="EMBL" id="LZTJ01000001">
    <property type="protein sequence ID" value="OBP82600.1"/>
    <property type="molecule type" value="Genomic_DNA"/>
</dbReference>
<evidence type="ECO:0000313" key="6">
    <source>
        <dbReference type="Proteomes" id="UP000093748"/>
    </source>
</evidence>
<feature type="domain" description="Leucine-binding protein" evidence="4">
    <location>
        <begin position="53"/>
        <end position="409"/>
    </location>
</feature>
<proteinExistence type="inferred from homology"/>
<dbReference type="OrthoDB" id="9794229at2"/>
<evidence type="ECO:0000259" key="4">
    <source>
        <dbReference type="Pfam" id="PF13458"/>
    </source>
</evidence>
<dbReference type="GeneID" id="66680853"/>
<comment type="caution">
    <text evidence="5">The sequence shown here is derived from an EMBL/GenBank/DDBJ whole genome shotgun (WGS) entry which is preliminary data.</text>
</comment>
<dbReference type="InterPro" id="IPR028081">
    <property type="entry name" value="Leu-bd"/>
</dbReference>
<evidence type="ECO:0000256" key="3">
    <source>
        <dbReference type="ARBA" id="ARBA00022970"/>
    </source>
</evidence>
<gene>
    <name evidence="5" type="ORF">BAE39_03350</name>
</gene>
<comment type="similarity">
    <text evidence="1">Belongs to the leucine-binding protein family.</text>
</comment>
<dbReference type="InterPro" id="IPR051010">
    <property type="entry name" value="BCAA_transport"/>
</dbReference>
<evidence type="ECO:0000313" key="5">
    <source>
        <dbReference type="EMBL" id="OBP82600.1"/>
    </source>
</evidence>
<dbReference type="RefSeq" id="WP_032932523.1">
    <property type="nucleotide sequence ID" value="NZ_LZTH01000002.1"/>
</dbReference>
<dbReference type="PANTHER" id="PTHR30483">
    <property type="entry name" value="LEUCINE-SPECIFIC-BINDING PROTEIN"/>
    <property type="match status" value="1"/>
</dbReference>
<accession>A0A1A5II83</accession>
<reference evidence="6" key="1">
    <citation type="submission" date="2016-06" db="EMBL/GenBank/DDBJ databases">
        <title>NZP2037 Pacbio-Illumina hybrid assembly.</title>
        <authorList>
            <person name="Ramsay J.P."/>
        </authorList>
    </citation>
    <scope>NUCLEOTIDE SEQUENCE [LARGE SCALE GENOMIC DNA]</scope>
    <source>
        <strain evidence="6">R7ANS::ICEMlSym2042</strain>
    </source>
</reference>
<dbReference type="InterPro" id="IPR006311">
    <property type="entry name" value="TAT_signal"/>
</dbReference>
<dbReference type="InterPro" id="IPR028082">
    <property type="entry name" value="Peripla_BP_I"/>
</dbReference>
<dbReference type="AlphaFoldDB" id="A0A1A5II83"/>
<name>A0A1A5II83_RHILI</name>
<keyword evidence="2" id="KW-0732">Signal</keyword>
<dbReference type="Proteomes" id="UP000093748">
    <property type="component" value="Unassembled WGS sequence"/>
</dbReference>
<sequence>MADKNGFFDLSKTGLISKTGLTRRTALKGLAAGAGLALAPGFVRYSQAQSSAPIKIGFQSHRTGIGAAYGRWYEKTTAAAVKAINAAGGINGRPVEVIIEDDGTDPGRGAEVVGKFATQHKTDIVFGTLFSHVVIGSAPAAGEAKIPYFVVSEGHHVASTKLNRYVFQPGITDVKSQIQSMAPWIAANAGKKVTQIFPDFAFGYDHRDYLPPALKAQGADVIAQIAIPPTESSFTKYFPQIPPETEVIYHVMVGPAVLTFVKELGEFYGSNRPQLFGFMDSLEATDINSPGLEFLDGSHFWEGSPRYAQADDSAAQKAYRAAVGIDDNGAAVGDPKDVSTASHMFGCWETLYVVKKAMEDAGYKGPEDRAKLVEATEALTAFAEGPEHPQGAKTFNGKIHQCFGIQNISKVEGGKLKVVHKTKIEDGLYEAEGDYTTQAL</sequence>
<protein>
    <submittedName>
        <fullName evidence="5">Branched-chain amino acid ABC transporter substrate-binding protein</fullName>
    </submittedName>
</protein>
<dbReference type="Gene3D" id="3.40.50.2300">
    <property type="match status" value="2"/>
</dbReference>
<organism evidence="5 6">
    <name type="scientific">Rhizobium loti</name>
    <name type="common">Mesorhizobium loti</name>
    <dbReference type="NCBI Taxonomy" id="381"/>
    <lineage>
        <taxon>Bacteria</taxon>
        <taxon>Pseudomonadati</taxon>
        <taxon>Pseudomonadota</taxon>
        <taxon>Alphaproteobacteria</taxon>
        <taxon>Hyphomicrobiales</taxon>
        <taxon>Phyllobacteriaceae</taxon>
        <taxon>Mesorhizobium</taxon>
    </lineage>
</organism>
<evidence type="ECO:0000256" key="1">
    <source>
        <dbReference type="ARBA" id="ARBA00010062"/>
    </source>
</evidence>
<dbReference type="PROSITE" id="PS51318">
    <property type="entry name" value="TAT"/>
    <property type="match status" value="1"/>
</dbReference>
<keyword evidence="3" id="KW-0813">Transport</keyword>
<dbReference type="GO" id="GO:0006865">
    <property type="term" value="P:amino acid transport"/>
    <property type="evidence" value="ECO:0007669"/>
    <property type="project" value="UniProtKB-KW"/>
</dbReference>